<evidence type="ECO:0000256" key="9">
    <source>
        <dbReference type="ARBA" id="ARBA00023242"/>
    </source>
</evidence>
<evidence type="ECO:0000256" key="1">
    <source>
        <dbReference type="ARBA" id="ARBA00004123"/>
    </source>
</evidence>
<dbReference type="AlphaFoldDB" id="A0AAN8BU03"/>
<dbReference type="FunFam" id="3.30.160.60:FF:001927">
    <property type="entry name" value="Zinc finger protein 1184"/>
    <property type="match status" value="1"/>
</dbReference>
<evidence type="ECO:0000256" key="8">
    <source>
        <dbReference type="ARBA" id="ARBA00023163"/>
    </source>
</evidence>
<dbReference type="EMBL" id="JAULUE010002057">
    <property type="protein sequence ID" value="KAK5889438.1"/>
    <property type="molecule type" value="Genomic_DNA"/>
</dbReference>
<dbReference type="SUPFAM" id="SSF57667">
    <property type="entry name" value="beta-beta-alpha zinc fingers"/>
    <property type="match status" value="2"/>
</dbReference>
<name>A0AAN8BU03_9TELE</name>
<dbReference type="PANTHER" id="PTHR14196">
    <property type="entry name" value="ODD-SKIPPED - RELATED"/>
    <property type="match status" value="1"/>
</dbReference>
<keyword evidence="8" id="KW-0804">Transcription</keyword>
<keyword evidence="2" id="KW-0479">Metal-binding</keyword>
<evidence type="ECO:0000313" key="14">
    <source>
        <dbReference type="Proteomes" id="UP001335648"/>
    </source>
</evidence>
<evidence type="ECO:0000256" key="3">
    <source>
        <dbReference type="ARBA" id="ARBA00022737"/>
    </source>
</evidence>
<keyword evidence="4 10" id="KW-0863">Zinc-finger</keyword>
<dbReference type="Proteomes" id="UP001335648">
    <property type="component" value="Unassembled WGS sequence"/>
</dbReference>
<evidence type="ECO:0000256" key="11">
    <source>
        <dbReference type="SAM" id="MobiDB-lite"/>
    </source>
</evidence>
<feature type="domain" description="C2H2-type" evidence="12">
    <location>
        <begin position="342"/>
        <end position="369"/>
    </location>
</feature>
<dbReference type="InterPro" id="IPR013087">
    <property type="entry name" value="Znf_C2H2_type"/>
</dbReference>
<sequence>MSLPSSFGSQVSAIMDMLAKAAVTEITKLVEEGGVVLRLEMCRRDSEIQELKRTLKLMEVELCKAQEAVNIPAIMEEKQKKQTAAGNLVLRTVADQQEHQEEACVVYLNPRSAHPLCQPGHVTEEIHDMKPVVKHEPAEEPFAQEAEHIVTADMCFEAREPDDMMWPPPACSMFDKSSVAMQQNMQISPPDTEQYAAHGHAESSYNSSASAAQEIAGGSLNVAIKLEVETRPMCMGSTAVHNEQFGHAPHPAVTQDPCLESASQHAGPSLAPPHAQRPHAADTLGSNTDWHILNVNNQRAKRLMNVWRTNQKLFICSVCNRGFPRKSQLEVHMASHQTFKPYRCLECGKSFTQKTRLKTHQSVHTGERPFSCKICGKMFSRQDNCMRHERFHSGLRPYSCGQCGKSFTVLGNLKIHQEIHLQGR</sequence>
<protein>
    <recommendedName>
        <fullName evidence="12">C2H2-type domain-containing protein</fullName>
    </recommendedName>
</protein>
<dbReference type="InterPro" id="IPR036236">
    <property type="entry name" value="Znf_C2H2_sf"/>
</dbReference>
<evidence type="ECO:0000313" key="13">
    <source>
        <dbReference type="EMBL" id="KAK5889438.1"/>
    </source>
</evidence>
<dbReference type="FunFam" id="3.30.160.60:FF:002716">
    <property type="entry name" value="Zinc finger protein 212"/>
    <property type="match status" value="1"/>
</dbReference>
<keyword evidence="5" id="KW-0862">Zinc</keyword>
<dbReference type="GO" id="GO:0005634">
    <property type="term" value="C:nucleus"/>
    <property type="evidence" value="ECO:0007669"/>
    <property type="project" value="UniProtKB-SubCell"/>
</dbReference>
<evidence type="ECO:0000259" key="12">
    <source>
        <dbReference type="PROSITE" id="PS50157"/>
    </source>
</evidence>
<dbReference type="GO" id="GO:0000981">
    <property type="term" value="F:DNA-binding transcription factor activity, RNA polymerase II-specific"/>
    <property type="evidence" value="ECO:0007669"/>
    <property type="project" value="TreeGrafter"/>
</dbReference>
<dbReference type="SMART" id="SM00355">
    <property type="entry name" value="ZnF_C2H2"/>
    <property type="match status" value="4"/>
</dbReference>
<dbReference type="GO" id="GO:0008270">
    <property type="term" value="F:zinc ion binding"/>
    <property type="evidence" value="ECO:0007669"/>
    <property type="project" value="UniProtKB-KW"/>
</dbReference>
<dbReference type="FunFam" id="3.30.160.60:FF:000688">
    <property type="entry name" value="zinc finger protein 197 isoform X1"/>
    <property type="match status" value="1"/>
</dbReference>
<gene>
    <name evidence="13" type="ORF">CesoFtcFv8_015444</name>
</gene>
<reference evidence="13 14" key="1">
    <citation type="journal article" date="2023" name="Mol. Biol. Evol.">
        <title>Genomics of Secondarily Temperate Adaptation in the Only Non-Antarctic Icefish.</title>
        <authorList>
            <person name="Rivera-Colon A.G."/>
            <person name="Rayamajhi N."/>
            <person name="Minhas B.F."/>
            <person name="Madrigal G."/>
            <person name="Bilyk K.T."/>
            <person name="Yoon V."/>
            <person name="Hune M."/>
            <person name="Gregory S."/>
            <person name="Cheng C.H.C."/>
            <person name="Catchen J.M."/>
        </authorList>
    </citation>
    <scope>NUCLEOTIDE SEQUENCE [LARGE SCALE GENOMIC DNA]</scope>
    <source>
        <strain evidence="13">JC2023a</strain>
    </source>
</reference>
<dbReference type="InterPro" id="IPR050717">
    <property type="entry name" value="C2H2-ZF_Transcription_Reg"/>
</dbReference>
<keyword evidence="3" id="KW-0677">Repeat</keyword>
<evidence type="ECO:0000256" key="4">
    <source>
        <dbReference type="ARBA" id="ARBA00022771"/>
    </source>
</evidence>
<accession>A0AAN8BU03</accession>
<keyword evidence="6" id="KW-0805">Transcription regulation</keyword>
<evidence type="ECO:0000256" key="7">
    <source>
        <dbReference type="ARBA" id="ARBA00023125"/>
    </source>
</evidence>
<proteinExistence type="predicted"/>
<dbReference type="GO" id="GO:0000977">
    <property type="term" value="F:RNA polymerase II transcription regulatory region sequence-specific DNA binding"/>
    <property type="evidence" value="ECO:0007669"/>
    <property type="project" value="TreeGrafter"/>
</dbReference>
<dbReference type="PANTHER" id="PTHR14196:SF12">
    <property type="entry name" value="ZINC FINGER PROTEIN 208-LIKE"/>
    <property type="match status" value="1"/>
</dbReference>
<feature type="region of interest" description="Disordered" evidence="11">
    <location>
        <begin position="188"/>
        <end position="209"/>
    </location>
</feature>
<evidence type="ECO:0000256" key="6">
    <source>
        <dbReference type="ARBA" id="ARBA00023015"/>
    </source>
</evidence>
<comment type="subcellular location">
    <subcellularLocation>
        <location evidence="1">Nucleus</location>
    </subcellularLocation>
</comment>
<dbReference type="FunFam" id="3.30.160.60:FF:000446">
    <property type="entry name" value="Zinc finger protein"/>
    <property type="match status" value="1"/>
</dbReference>
<feature type="domain" description="C2H2-type" evidence="12">
    <location>
        <begin position="314"/>
        <end position="341"/>
    </location>
</feature>
<evidence type="ECO:0000256" key="5">
    <source>
        <dbReference type="ARBA" id="ARBA00022833"/>
    </source>
</evidence>
<dbReference type="Pfam" id="PF00096">
    <property type="entry name" value="zf-C2H2"/>
    <property type="match status" value="4"/>
</dbReference>
<dbReference type="PROSITE" id="PS50157">
    <property type="entry name" value="ZINC_FINGER_C2H2_2"/>
    <property type="match status" value="4"/>
</dbReference>
<dbReference type="Gene3D" id="3.30.160.60">
    <property type="entry name" value="Classic Zinc Finger"/>
    <property type="match status" value="4"/>
</dbReference>
<feature type="region of interest" description="Disordered" evidence="11">
    <location>
        <begin position="247"/>
        <end position="285"/>
    </location>
</feature>
<evidence type="ECO:0000256" key="10">
    <source>
        <dbReference type="PROSITE-ProRule" id="PRU00042"/>
    </source>
</evidence>
<comment type="caution">
    <text evidence="13">The sequence shown here is derived from an EMBL/GenBank/DDBJ whole genome shotgun (WGS) entry which is preliminary data.</text>
</comment>
<dbReference type="PROSITE" id="PS00028">
    <property type="entry name" value="ZINC_FINGER_C2H2_1"/>
    <property type="match status" value="4"/>
</dbReference>
<feature type="domain" description="C2H2-type" evidence="12">
    <location>
        <begin position="370"/>
        <end position="397"/>
    </location>
</feature>
<keyword evidence="14" id="KW-1185">Reference proteome</keyword>
<keyword evidence="9" id="KW-0539">Nucleus</keyword>
<feature type="domain" description="C2H2-type" evidence="12">
    <location>
        <begin position="398"/>
        <end position="424"/>
    </location>
</feature>
<organism evidence="13 14">
    <name type="scientific">Champsocephalus esox</name>
    <name type="common">pike icefish</name>
    <dbReference type="NCBI Taxonomy" id="159716"/>
    <lineage>
        <taxon>Eukaryota</taxon>
        <taxon>Metazoa</taxon>
        <taxon>Chordata</taxon>
        <taxon>Craniata</taxon>
        <taxon>Vertebrata</taxon>
        <taxon>Euteleostomi</taxon>
        <taxon>Actinopterygii</taxon>
        <taxon>Neopterygii</taxon>
        <taxon>Teleostei</taxon>
        <taxon>Neoteleostei</taxon>
        <taxon>Acanthomorphata</taxon>
        <taxon>Eupercaria</taxon>
        <taxon>Perciformes</taxon>
        <taxon>Notothenioidei</taxon>
        <taxon>Channichthyidae</taxon>
        <taxon>Champsocephalus</taxon>
    </lineage>
</organism>
<keyword evidence="7" id="KW-0238">DNA-binding</keyword>
<evidence type="ECO:0000256" key="2">
    <source>
        <dbReference type="ARBA" id="ARBA00022723"/>
    </source>
</evidence>